<name>A0ABX7GT15_9GAMM</name>
<dbReference type="RefSeq" id="WP_188799663.1">
    <property type="nucleotide sequence ID" value="NZ_BMIZ01000002.1"/>
</dbReference>
<evidence type="ECO:0000313" key="1">
    <source>
        <dbReference type="EMBL" id="QRN52415.1"/>
    </source>
</evidence>
<protein>
    <submittedName>
        <fullName evidence="1">Uncharacterized protein</fullName>
    </submittedName>
</protein>
<accession>A0ABX7GT15</accession>
<dbReference type="EMBL" id="CP064030">
    <property type="protein sequence ID" value="QRN52415.1"/>
    <property type="molecule type" value="Genomic_DNA"/>
</dbReference>
<proteinExistence type="predicted"/>
<evidence type="ECO:0000313" key="2">
    <source>
        <dbReference type="Proteomes" id="UP000663181"/>
    </source>
</evidence>
<gene>
    <name evidence="1" type="ORF">ISN74_13110</name>
</gene>
<organism evidence="1 2">
    <name type="scientific">Dyella caseinilytica</name>
    <dbReference type="NCBI Taxonomy" id="1849581"/>
    <lineage>
        <taxon>Bacteria</taxon>
        <taxon>Pseudomonadati</taxon>
        <taxon>Pseudomonadota</taxon>
        <taxon>Gammaproteobacteria</taxon>
        <taxon>Lysobacterales</taxon>
        <taxon>Rhodanobacteraceae</taxon>
        <taxon>Dyella</taxon>
    </lineage>
</organism>
<keyword evidence="2" id="KW-1185">Reference proteome</keyword>
<dbReference type="Proteomes" id="UP000663181">
    <property type="component" value="Chromosome"/>
</dbReference>
<reference evidence="1 2" key="1">
    <citation type="submission" date="2020-10" db="EMBL/GenBank/DDBJ databases">
        <title>Phylogeny of dyella-like bacteria.</title>
        <authorList>
            <person name="Fu J."/>
        </authorList>
    </citation>
    <scope>NUCLEOTIDE SEQUENCE [LARGE SCALE GENOMIC DNA]</scope>
    <source>
        <strain evidence="1 2">DHOB09</strain>
    </source>
</reference>
<sequence length="106" mass="11902">MMKTNQSRPVMIAGTRFDSMAQAYRVAQGKGYTGSRSAFVKMIRRNAGNIIHLGDLADLSPCTREVTPNVTAFYRRRAGRNTRMREEMTRMCAELDARKAALKEAA</sequence>